<protein>
    <submittedName>
        <fullName evidence="1">Uncharacterized protein</fullName>
    </submittedName>
</protein>
<accession>A0A4S3TI88</accession>
<comment type="caution">
    <text evidence="1">The sequence shown here is derived from an EMBL/GenBank/DDBJ whole genome shotgun (WGS) entry which is preliminary data.</text>
</comment>
<reference evidence="1 2" key="1">
    <citation type="submission" date="2018-10" db="EMBL/GenBank/DDBJ databases">
        <title>Natronolimnobius sp. XQ-INN 246 isolated from Inner Mongolia Autonomous Region of China.</title>
        <authorList>
            <person name="Xue Q."/>
        </authorList>
    </citation>
    <scope>NUCLEOTIDE SEQUENCE [LARGE SCALE GENOMIC DNA]</scope>
    <source>
        <strain evidence="1 2">XQ-INN 246</strain>
    </source>
</reference>
<evidence type="ECO:0000313" key="1">
    <source>
        <dbReference type="EMBL" id="THE63240.1"/>
    </source>
</evidence>
<keyword evidence="2" id="KW-1185">Reference proteome</keyword>
<name>A0A4S3TI88_9EURY</name>
<gene>
    <name evidence="1" type="ORF">D8Y22_19395</name>
</gene>
<organism evidence="1 2">
    <name type="scientific">Salinadaptatus halalkaliphilus</name>
    <dbReference type="NCBI Taxonomy" id="2419781"/>
    <lineage>
        <taxon>Archaea</taxon>
        <taxon>Methanobacteriati</taxon>
        <taxon>Methanobacteriota</taxon>
        <taxon>Stenosarchaea group</taxon>
        <taxon>Halobacteria</taxon>
        <taxon>Halobacteriales</taxon>
        <taxon>Natrialbaceae</taxon>
        <taxon>Salinadaptatus</taxon>
    </lineage>
</organism>
<evidence type="ECO:0000313" key="2">
    <source>
        <dbReference type="Proteomes" id="UP000318864"/>
    </source>
</evidence>
<proteinExistence type="predicted"/>
<sequence length="63" mass="6845">MEWVAIVPRPTYSSPHQALATIVHTALPVCPPLPDGTLIRIVVTFYGDRSTGAAITGKKRDEE</sequence>
<dbReference type="AlphaFoldDB" id="A0A4S3TI88"/>
<dbReference type="EMBL" id="RBZW01000069">
    <property type="protein sequence ID" value="THE63240.1"/>
    <property type="molecule type" value="Genomic_DNA"/>
</dbReference>
<dbReference type="Proteomes" id="UP000318864">
    <property type="component" value="Unassembled WGS sequence"/>
</dbReference>